<keyword evidence="2" id="KW-1185">Reference proteome</keyword>
<dbReference type="EMBL" id="JAULSO010000002">
    <property type="protein sequence ID" value="KAK3687179.1"/>
    <property type="molecule type" value="Genomic_DNA"/>
</dbReference>
<gene>
    <name evidence="1" type="ORF">B0T22DRAFT_509706</name>
</gene>
<evidence type="ECO:0000313" key="1">
    <source>
        <dbReference type="EMBL" id="KAK3687179.1"/>
    </source>
</evidence>
<evidence type="ECO:0000313" key="2">
    <source>
        <dbReference type="Proteomes" id="UP001270362"/>
    </source>
</evidence>
<dbReference type="Proteomes" id="UP001270362">
    <property type="component" value="Unassembled WGS sequence"/>
</dbReference>
<name>A0AAE0X7M7_9PEZI</name>
<reference evidence="1" key="2">
    <citation type="submission" date="2023-06" db="EMBL/GenBank/DDBJ databases">
        <authorList>
            <consortium name="Lawrence Berkeley National Laboratory"/>
            <person name="Haridas S."/>
            <person name="Hensen N."/>
            <person name="Bonometti L."/>
            <person name="Westerberg I."/>
            <person name="Brannstrom I.O."/>
            <person name="Guillou S."/>
            <person name="Cros-Aarteil S."/>
            <person name="Calhoun S."/>
            <person name="Kuo A."/>
            <person name="Mondo S."/>
            <person name="Pangilinan J."/>
            <person name="Riley R."/>
            <person name="Labutti K."/>
            <person name="Andreopoulos B."/>
            <person name="Lipzen A."/>
            <person name="Chen C."/>
            <person name="Yanf M."/>
            <person name="Daum C."/>
            <person name="Ng V."/>
            <person name="Clum A."/>
            <person name="Steindorff A."/>
            <person name="Ohm R."/>
            <person name="Martin F."/>
            <person name="Silar P."/>
            <person name="Natvig D."/>
            <person name="Lalanne C."/>
            <person name="Gautier V."/>
            <person name="Ament-Velasquez S.L."/>
            <person name="Kruys A."/>
            <person name="Hutchinson M.I."/>
            <person name="Powell A.J."/>
            <person name="Barry K."/>
            <person name="Miller A.N."/>
            <person name="Grigoriev I.V."/>
            <person name="Debuchy R."/>
            <person name="Gladieux P."/>
            <person name="Thoren M.H."/>
            <person name="Johannesson H."/>
        </authorList>
    </citation>
    <scope>NUCLEOTIDE SEQUENCE</scope>
    <source>
        <strain evidence="1">CBS 314.62</strain>
    </source>
</reference>
<proteinExistence type="predicted"/>
<protein>
    <submittedName>
        <fullName evidence="1">Uncharacterized protein</fullName>
    </submittedName>
</protein>
<dbReference type="AlphaFoldDB" id="A0AAE0X7M7"/>
<accession>A0AAE0X7M7</accession>
<sequence length="202" mass="21943">MSSNATDHLPAAPSELTLAWLGAKLGQEIKSHENTRTIRGTGSKLFYTITYADATTNQPTHVCIKGVFDPAMIAAQPWTIAPALSSTMLFPRGWWAGTSATQGIVIIDDLTTSGCTFAPEVASYPVSLVLNGVEQLAGLHARYWGQSEVDHAWIWNNYDPAIKFMCTAWDEVVRQPGRPRLGIWRRCGGLAGRGLSGGTLRL</sequence>
<comment type="caution">
    <text evidence="1">The sequence shown here is derived from an EMBL/GenBank/DDBJ whole genome shotgun (WGS) entry which is preliminary data.</text>
</comment>
<reference evidence="1" key="1">
    <citation type="journal article" date="2023" name="Mol. Phylogenet. Evol.">
        <title>Genome-scale phylogeny and comparative genomics of the fungal order Sordariales.</title>
        <authorList>
            <person name="Hensen N."/>
            <person name="Bonometti L."/>
            <person name="Westerberg I."/>
            <person name="Brannstrom I.O."/>
            <person name="Guillou S."/>
            <person name="Cros-Aarteil S."/>
            <person name="Calhoun S."/>
            <person name="Haridas S."/>
            <person name="Kuo A."/>
            <person name="Mondo S."/>
            <person name="Pangilinan J."/>
            <person name="Riley R."/>
            <person name="LaButti K."/>
            <person name="Andreopoulos B."/>
            <person name="Lipzen A."/>
            <person name="Chen C."/>
            <person name="Yan M."/>
            <person name="Daum C."/>
            <person name="Ng V."/>
            <person name="Clum A."/>
            <person name="Steindorff A."/>
            <person name="Ohm R.A."/>
            <person name="Martin F."/>
            <person name="Silar P."/>
            <person name="Natvig D.O."/>
            <person name="Lalanne C."/>
            <person name="Gautier V."/>
            <person name="Ament-Velasquez S.L."/>
            <person name="Kruys A."/>
            <person name="Hutchinson M.I."/>
            <person name="Powell A.J."/>
            <person name="Barry K."/>
            <person name="Miller A.N."/>
            <person name="Grigoriev I.V."/>
            <person name="Debuchy R."/>
            <person name="Gladieux P."/>
            <person name="Hiltunen Thoren M."/>
            <person name="Johannesson H."/>
        </authorList>
    </citation>
    <scope>NUCLEOTIDE SEQUENCE</scope>
    <source>
        <strain evidence="1">CBS 314.62</strain>
    </source>
</reference>
<organism evidence="1 2">
    <name type="scientific">Podospora appendiculata</name>
    <dbReference type="NCBI Taxonomy" id="314037"/>
    <lineage>
        <taxon>Eukaryota</taxon>
        <taxon>Fungi</taxon>
        <taxon>Dikarya</taxon>
        <taxon>Ascomycota</taxon>
        <taxon>Pezizomycotina</taxon>
        <taxon>Sordariomycetes</taxon>
        <taxon>Sordariomycetidae</taxon>
        <taxon>Sordariales</taxon>
        <taxon>Podosporaceae</taxon>
        <taxon>Podospora</taxon>
    </lineage>
</organism>